<sequence length="339" mass="36712">MIIIMRPDASEEQVNHVVEKLKQHGFGVHLSKGVERTVIGAIGDKSVIELETLQMLPGVSEIIPIRKPYKLVSREFKAQDTVVKITESLSIGAGQKIAVIAGPCSVEGKEEILEVAREVKKAGAIALRGGAFKPRTSPYSFQGLGAEGLELLKEAKKKESLPIVTEALDTRDVELVAKYADIIQIGARNMQNFMLLREVGKTGKPVLLKRGAGATLEELLMSAEYILSEGNRNVILCERGIRTIENYTRNTLDLSAVPVIKKLSHLPVIVDPSHGTGKWDLVPAMAKAAVAAGADGLLIEVHPHPDEALSDGPQSLKPDTFAELMKDLKLIAQAVGREM</sequence>
<dbReference type="PANTHER" id="PTHR43018:SF2">
    <property type="entry name" value="PHOSPHO-2-DEHYDRO-3-DEOXYHEPTONATE ALDOLASE"/>
    <property type="match status" value="1"/>
</dbReference>
<accession>A0A0S7Y550</accession>
<feature type="domain" description="DAHP synthetase I/KDSA" evidence="2">
    <location>
        <begin position="81"/>
        <end position="330"/>
    </location>
</feature>
<organism evidence="4 5">
    <name type="scientific">candidate division WOR-1 bacterium DG_54_3</name>
    <dbReference type="NCBI Taxonomy" id="1703775"/>
    <lineage>
        <taxon>Bacteria</taxon>
        <taxon>Bacillati</taxon>
        <taxon>Saganbacteria</taxon>
    </lineage>
</organism>
<keyword evidence="1 4" id="KW-0808">Transferase</keyword>
<dbReference type="GO" id="GO:0003849">
    <property type="term" value="F:3-deoxy-7-phosphoheptulonate synthase activity"/>
    <property type="evidence" value="ECO:0007669"/>
    <property type="project" value="UniProtKB-EC"/>
</dbReference>
<dbReference type="Pfam" id="PF18152">
    <property type="entry name" value="DAHP_snth_FXD"/>
    <property type="match status" value="1"/>
</dbReference>
<dbReference type="InterPro" id="IPR006268">
    <property type="entry name" value="DAHP_syn_2"/>
</dbReference>
<dbReference type="InterPro" id="IPR006218">
    <property type="entry name" value="DAHP1/KDSA"/>
</dbReference>
<evidence type="ECO:0000313" key="5">
    <source>
        <dbReference type="Proteomes" id="UP000051861"/>
    </source>
</evidence>
<evidence type="ECO:0000259" key="3">
    <source>
        <dbReference type="Pfam" id="PF18152"/>
    </source>
</evidence>
<evidence type="ECO:0000259" key="2">
    <source>
        <dbReference type="Pfam" id="PF00793"/>
    </source>
</evidence>
<reference evidence="4 5" key="1">
    <citation type="journal article" date="2015" name="Microbiome">
        <title>Genomic resolution of linkages in carbon, nitrogen, and sulfur cycling among widespread estuary sediment bacteria.</title>
        <authorList>
            <person name="Baker B.J."/>
            <person name="Lazar C.S."/>
            <person name="Teske A.P."/>
            <person name="Dick G.J."/>
        </authorList>
    </citation>
    <scope>NUCLEOTIDE SEQUENCE [LARGE SCALE GENOMIC DNA]</scope>
    <source>
        <strain evidence="4">DG_54_3</strain>
    </source>
</reference>
<feature type="domain" description="DAHP synthase ferredoxin-like" evidence="3">
    <location>
        <begin position="1"/>
        <end position="67"/>
    </location>
</feature>
<evidence type="ECO:0000256" key="1">
    <source>
        <dbReference type="ARBA" id="ARBA00022679"/>
    </source>
</evidence>
<gene>
    <name evidence="4" type="ORF">AMJ44_02090</name>
</gene>
<dbReference type="Pfam" id="PF00793">
    <property type="entry name" value="DAHP_synth_1"/>
    <property type="match status" value="1"/>
</dbReference>
<dbReference type="AlphaFoldDB" id="A0A0S7Y550"/>
<dbReference type="NCBIfam" id="NF006421">
    <property type="entry name" value="PRK08673.1"/>
    <property type="match status" value="1"/>
</dbReference>
<dbReference type="Gene3D" id="3.20.20.70">
    <property type="entry name" value="Aldolase class I"/>
    <property type="match status" value="1"/>
</dbReference>
<protein>
    <submittedName>
        <fullName evidence="4">3-deoxy-7-phosphoheptulonate synthase</fullName>
        <ecNumber evidence="4">2.5.1.54</ecNumber>
    </submittedName>
</protein>
<dbReference type="PATRIC" id="fig|1703775.3.peg.2804"/>
<dbReference type="GO" id="GO:0009073">
    <property type="term" value="P:aromatic amino acid family biosynthetic process"/>
    <property type="evidence" value="ECO:0007669"/>
    <property type="project" value="InterPro"/>
</dbReference>
<dbReference type="InterPro" id="IPR052899">
    <property type="entry name" value="Class-I_DAHP_synthase"/>
</dbReference>
<dbReference type="NCBIfam" id="NF009239">
    <property type="entry name" value="PRK12595.1"/>
    <property type="match status" value="1"/>
</dbReference>
<comment type="caution">
    <text evidence="4">The sequence shown here is derived from an EMBL/GenBank/DDBJ whole genome shotgun (WGS) entry which is preliminary data.</text>
</comment>
<dbReference type="Gene3D" id="3.30.70.1140">
    <property type="entry name" value="Phospho-2-dehydro-3-deoxyheptonate aldolase, domain 1"/>
    <property type="match status" value="1"/>
</dbReference>
<evidence type="ECO:0000313" key="4">
    <source>
        <dbReference type="EMBL" id="KPJ69874.1"/>
    </source>
</evidence>
<dbReference type="InterPro" id="IPR041071">
    <property type="entry name" value="DAHP_snth_FXD"/>
</dbReference>
<dbReference type="NCBIfam" id="TIGR01361">
    <property type="entry name" value="DAHP_synth_Bsub"/>
    <property type="match status" value="1"/>
</dbReference>
<dbReference type="GO" id="GO:0016832">
    <property type="term" value="F:aldehyde-lyase activity"/>
    <property type="evidence" value="ECO:0007669"/>
    <property type="project" value="InterPro"/>
</dbReference>
<dbReference type="EC" id="2.5.1.54" evidence="4"/>
<dbReference type="SUPFAM" id="SSF51569">
    <property type="entry name" value="Aldolase"/>
    <property type="match status" value="1"/>
</dbReference>
<dbReference type="Proteomes" id="UP000051861">
    <property type="component" value="Unassembled WGS sequence"/>
</dbReference>
<proteinExistence type="predicted"/>
<dbReference type="InterPro" id="IPR013785">
    <property type="entry name" value="Aldolase_TIM"/>
</dbReference>
<dbReference type="EMBL" id="LIZX01000012">
    <property type="protein sequence ID" value="KPJ69874.1"/>
    <property type="molecule type" value="Genomic_DNA"/>
</dbReference>
<name>A0A0S7Y550_UNCSA</name>
<dbReference type="PANTHER" id="PTHR43018">
    <property type="entry name" value="PHOSPHO-2-DEHYDRO-3-DEOXYHEPTONATE ALDOLASE"/>
    <property type="match status" value="1"/>
</dbReference>